<reference evidence="3" key="1">
    <citation type="journal article" date="2003" name="PLoS Biol.">
        <title>Transcriptome analysis of mouse stem cells and early embryos.</title>
        <authorList>
            <person name="Sharov A.A."/>
            <person name="Piao Y."/>
            <person name="Matoba R."/>
            <person name="Dudekula D.B."/>
            <person name="Qian Y."/>
            <person name="VanBuren V."/>
            <person name="Falco G."/>
            <person name="Martin P.R."/>
            <person name="Stagg C.A."/>
            <person name="Bassey U.C."/>
            <person name="Wang Y."/>
            <person name="Carter M.G."/>
            <person name="Hamatani T."/>
            <person name="Aiba K."/>
            <person name="Akutsu H."/>
            <person name="Sharova L."/>
            <person name="Tanaka T.S."/>
            <person name="Kimber W.L."/>
            <person name="Yoshikawa T."/>
            <person name="Jaradat S.A."/>
            <person name="Pantano S."/>
            <person name="Nagaraja R."/>
            <person name="Boheler K.R."/>
            <person name="Taub D."/>
            <person name="Hodes R.J."/>
            <person name="Longo D.L."/>
            <person name="Schlessinger D."/>
            <person name="Keller J."/>
            <person name="Klotz E."/>
            <person name="Kelsoe G."/>
            <person name="Umezawa A."/>
            <person name="Vescovi A.L."/>
            <person name="Rossant J."/>
            <person name="Kunath T."/>
            <person name="Hogan B.L.M."/>
            <person name="Curci A."/>
            <person name="D'Urso M."/>
            <person name="Kelso J."/>
            <person name="Hide W."/>
            <person name="Ko M.S.H."/>
        </authorList>
    </citation>
    <scope>NUCLEOTIDE SEQUENCE</scope>
    <source>
        <strain evidence="2">C57BL/6</strain>
        <strain evidence="3">C57BL/6J</strain>
    </source>
</reference>
<proteinExistence type="evidence at transcript level"/>
<keyword evidence="1" id="KW-1133">Transmembrane helix</keyword>
<keyword evidence="1" id="KW-0472">Membrane</keyword>
<dbReference type="AGR" id="MGI:3650730"/>
<dbReference type="EMBL" id="AY512911">
    <property type="protein sequence ID" value="AAR87782.1"/>
    <property type="molecule type" value="mRNA"/>
</dbReference>
<sequence>MCGQTRVEVKGSVSESPLPFDQVNPPAISLAAAYVLTPMSHLDNSNYYSLFLFLFPSSTFGAPMFTVRDPYVPPQNFCPFRTISRGNFHRRYSCSWVGVFTLYSPKSLRQISPIPKSQGIVSSGLRALGPFDY</sequence>
<organism evidence="3">
    <name type="scientific">Mus musculus</name>
    <name type="common">Mouse</name>
    <dbReference type="NCBI Taxonomy" id="10090"/>
    <lineage>
        <taxon>Eukaryota</taxon>
        <taxon>Metazoa</taxon>
        <taxon>Chordata</taxon>
        <taxon>Craniata</taxon>
        <taxon>Vertebrata</taxon>
        <taxon>Euteleostomi</taxon>
        <taxon>Mammalia</taxon>
        <taxon>Eutheria</taxon>
        <taxon>Euarchontoglires</taxon>
        <taxon>Glires</taxon>
        <taxon>Rodentia</taxon>
        <taxon>Myomorpha</taxon>
        <taxon>Muroidea</taxon>
        <taxon>Muridae</taxon>
        <taxon>Murinae</taxon>
        <taxon>Mus</taxon>
        <taxon>Mus</taxon>
    </lineage>
</organism>
<dbReference type="AlphaFoldDB" id="Q6R5E1"/>
<accession>Q6R5E1</accession>
<name>Q6R5E1_MOUSE</name>
<protein>
    <submittedName>
        <fullName evidence="3">Uncharacterized protein</fullName>
    </submittedName>
</protein>
<dbReference type="MGI" id="MGI:3650730">
    <property type="gene designation" value="Gm14164"/>
</dbReference>
<feature type="transmembrane region" description="Helical" evidence="1">
    <location>
        <begin position="47"/>
        <end position="67"/>
    </location>
</feature>
<keyword evidence="1" id="KW-0812">Transmembrane</keyword>
<dbReference type="EMBL" id="AY512942">
    <property type="protein sequence ID" value="AAR87812.1"/>
    <property type="molecule type" value="mRNA"/>
</dbReference>
<evidence type="ECO:0000313" key="4">
    <source>
        <dbReference type="MGI" id="MGI:3650730"/>
    </source>
</evidence>
<evidence type="ECO:0000313" key="3">
    <source>
        <dbReference type="EMBL" id="AAR87812.1"/>
    </source>
</evidence>
<gene>
    <name evidence="4" type="primary">Gm14164</name>
    <name evidence="4" type="synonym">OTTMUSG00000015846</name>
</gene>
<evidence type="ECO:0000313" key="2">
    <source>
        <dbReference type="EMBL" id="AAR87782.1"/>
    </source>
</evidence>
<evidence type="ECO:0000256" key="1">
    <source>
        <dbReference type="SAM" id="Phobius"/>
    </source>
</evidence>